<gene>
    <name evidence="3" type="ORF">WJX75_006462</name>
</gene>
<evidence type="ECO:0000313" key="4">
    <source>
        <dbReference type="Proteomes" id="UP001491310"/>
    </source>
</evidence>
<protein>
    <recommendedName>
        <fullName evidence="2">CUE domain-containing protein</fullName>
    </recommendedName>
</protein>
<feature type="compositionally biased region" description="Low complexity" evidence="1">
    <location>
        <begin position="443"/>
        <end position="452"/>
    </location>
</feature>
<accession>A0ABR2YPU7</accession>
<dbReference type="InterPro" id="IPR052586">
    <property type="entry name" value="ASCC2"/>
</dbReference>
<evidence type="ECO:0000256" key="1">
    <source>
        <dbReference type="SAM" id="MobiDB-lite"/>
    </source>
</evidence>
<dbReference type="CDD" id="cd14364">
    <property type="entry name" value="CUE_ASCC2"/>
    <property type="match status" value="1"/>
</dbReference>
<evidence type="ECO:0000259" key="2">
    <source>
        <dbReference type="PROSITE" id="PS51140"/>
    </source>
</evidence>
<dbReference type="SUPFAM" id="SSF46934">
    <property type="entry name" value="UBA-like"/>
    <property type="match status" value="1"/>
</dbReference>
<feature type="domain" description="CUE" evidence="2">
    <location>
        <begin position="394"/>
        <end position="436"/>
    </location>
</feature>
<dbReference type="PANTHER" id="PTHR21494">
    <property type="entry name" value="ACTIVATING SIGNAL COINTEGRATOR 1 COMPLEX SUBUNIT 2 ASC-1 COMPLEX SUBUNIT P100"/>
    <property type="match status" value="1"/>
</dbReference>
<dbReference type="PROSITE" id="PS51140">
    <property type="entry name" value="CUE"/>
    <property type="match status" value="1"/>
</dbReference>
<dbReference type="InterPro" id="IPR003892">
    <property type="entry name" value="CUE"/>
</dbReference>
<name>A0ABR2YPU7_9CHLO</name>
<feature type="compositionally biased region" description="Low complexity" evidence="1">
    <location>
        <begin position="533"/>
        <end position="573"/>
    </location>
</feature>
<feature type="region of interest" description="Disordered" evidence="1">
    <location>
        <begin position="533"/>
        <end position="580"/>
    </location>
</feature>
<proteinExistence type="predicted"/>
<dbReference type="Gene3D" id="1.10.8.10">
    <property type="entry name" value="DNA helicase RuvA subunit, C-terminal domain"/>
    <property type="match status" value="1"/>
</dbReference>
<keyword evidence="4" id="KW-1185">Reference proteome</keyword>
<organism evidence="3 4">
    <name type="scientific">Coccomyxa subellipsoidea</name>
    <dbReference type="NCBI Taxonomy" id="248742"/>
    <lineage>
        <taxon>Eukaryota</taxon>
        <taxon>Viridiplantae</taxon>
        <taxon>Chlorophyta</taxon>
        <taxon>core chlorophytes</taxon>
        <taxon>Trebouxiophyceae</taxon>
        <taxon>Trebouxiophyceae incertae sedis</taxon>
        <taxon>Coccomyxaceae</taxon>
        <taxon>Coccomyxa</taxon>
    </lineage>
</organism>
<feature type="compositionally biased region" description="Low complexity" evidence="1">
    <location>
        <begin position="630"/>
        <end position="650"/>
    </location>
</feature>
<reference evidence="3 4" key="1">
    <citation type="journal article" date="2024" name="Nat. Commun.">
        <title>Phylogenomics reveals the evolutionary origins of lichenization in chlorophyte algae.</title>
        <authorList>
            <person name="Puginier C."/>
            <person name="Libourel C."/>
            <person name="Otte J."/>
            <person name="Skaloud P."/>
            <person name="Haon M."/>
            <person name="Grisel S."/>
            <person name="Petersen M."/>
            <person name="Berrin J.G."/>
            <person name="Delaux P.M."/>
            <person name="Dal Grande F."/>
            <person name="Keller J."/>
        </authorList>
    </citation>
    <scope>NUCLEOTIDE SEQUENCE [LARGE SCALE GENOMIC DNA]</scope>
    <source>
        <strain evidence="3 4">SAG 216-7</strain>
    </source>
</reference>
<evidence type="ECO:0000313" key="3">
    <source>
        <dbReference type="EMBL" id="KAK9909048.1"/>
    </source>
</evidence>
<feature type="compositionally biased region" description="Basic residues" evidence="1">
    <location>
        <begin position="667"/>
        <end position="684"/>
    </location>
</feature>
<feature type="region of interest" description="Disordered" evidence="1">
    <location>
        <begin position="438"/>
        <end position="468"/>
    </location>
</feature>
<dbReference type="InterPro" id="IPR009060">
    <property type="entry name" value="UBA-like_sf"/>
</dbReference>
<sequence>MFLPFLPEDNSVLDTNTDEALQILNEDIGGLLRCEADNFWRTVLDDKSLHSCLTSYLQFARRGYDSIPNSDATFTRVHLQLAKRVFLTFLRMVTIAEKGGPVQTEQAKQLYDRWLLDVPKLLDIAALYGPDNPELTRQLLTKVFTLQPRYGNDVADLVPTLVSNFMDVRTALQDAAQRLRTSRDAGSLQSLIDGLSYWEDVTQTLSAFVEAFPPAAGLLLQADGALLVQLTPLYSALIPELQRGLAAASEQTPAAAQMWRQLVRLKEGVQKLAYHLLHRAYLDSGAQALVPPSQSWASAVPQAAAARGAALMTALTEADELEGDAEASLLKGMNARYHLDRAVTDALQQRYIALDNVQQDYLMVLLGSKLSSAATSRVTSNGHAGPSSAQQTAQLNEKIEKIRELFPDYGAGFLAACLSAYDDMASSMPELSWRSLAITDDTPQPSGSSAAQRPPPAPSAASKPVHRGVSRFLDRTGNDDRAAIKLHAKAAEYEYDDEYDDSYDDLGGGGADGVADVEGDDEDAALLVAGMAPARQGPPSRGPSPGRSGVASSSSGPGPASQAQQQRQQRAPRTWMLDGRLYNYPKPGAVEFKGKESAAQAQDAARAAAYEIHGLGRGGNVPPPAPVDTANGNAEGEASEASNRQGQQPPSGQPGRGRGRGSNAFKDKHKAAIANHHRKDRALRKMGPPV</sequence>
<feature type="region of interest" description="Disordered" evidence="1">
    <location>
        <begin position="614"/>
        <end position="690"/>
    </location>
</feature>
<dbReference type="InterPro" id="IPR041800">
    <property type="entry name" value="ASCC2_CUE"/>
</dbReference>
<comment type="caution">
    <text evidence="3">The sequence shown here is derived from an EMBL/GenBank/DDBJ whole genome shotgun (WGS) entry which is preliminary data.</text>
</comment>
<dbReference type="EMBL" id="JALJOT010000007">
    <property type="protein sequence ID" value="KAK9909048.1"/>
    <property type="molecule type" value="Genomic_DNA"/>
</dbReference>
<dbReference type="PANTHER" id="PTHR21494:SF0">
    <property type="entry name" value="ACTIVATING SIGNAL COINTEGRATOR 1 COMPLEX SUBUNIT 2"/>
    <property type="match status" value="1"/>
</dbReference>
<dbReference type="Proteomes" id="UP001491310">
    <property type="component" value="Unassembled WGS sequence"/>
</dbReference>